<evidence type="ECO:0000259" key="3">
    <source>
        <dbReference type="SMART" id="SM00745"/>
    </source>
</evidence>
<dbReference type="InterPro" id="IPR036252">
    <property type="entry name" value="Proteasome_activ_sf"/>
</dbReference>
<evidence type="ECO:0000313" key="5">
    <source>
        <dbReference type="Proteomes" id="UP000242913"/>
    </source>
</evidence>
<reference evidence="4 5" key="1">
    <citation type="submission" date="2015-12" db="EMBL/GenBank/DDBJ databases">
        <title>Draft genome of the nematode, Onchocerca flexuosa.</title>
        <authorList>
            <person name="Mitreva M."/>
        </authorList>
    </citation>
    <scope>NUCLEOTIDE SEQUENCE [LARGE SCALE GENOMIC DNA]</scope>
    <source>
        <strain evidence="4">Red Deer</strain>
    </source>
</reference>
<comment type="similarity">
    <text evidence="1">Belongs to the PA28 family.</text>
</comment>
<dbReference type="SUPFAM" id="SSF116846">
    <property type="entry name" value="MIT domain"/>
    <property type="match status" value="1"/>
</dbReference>
<evidence type="ECO:0000256" key="2">
    <source>
        <dbReference type="ARBA" id="ARBA00022942"/>
    </source>
</evidence>
<dbReference type="InterPro" id="IPR032341">
    <property type="entry name" value="MITD1_C"/>
</dbReference>
<dbReference type="Gene3D" id="1.20.5.120">
    <property type="entry name" value="Proteasome activator pa28, N-terminal domain"/>
    <property type="match status" value="1"/>
</dbReference>
<dbReference type="InterPro" id="IPR007330">
    <property type="entry name" value="MIT_dom"/>
</dbReference>
<dbReference type="Pfam" id="PF02251">
    <property type="entry name" value="PA28_N"/>
    <property type="match status" value="1"/>
</dbReference>
<dbReference type="SUPFAM" id="SSF47216">
    <property type="entry name" value="Proteasome activator"/>
    <property type="match status" value="1"/>
</dbReference>
<dbReference type="SMART" id="SM00745">
    <property type="entry name" value="MIT"/>
    <property type="match status" value="1"/>
</dbReference>
<proteinExistence type="inferred from homology"/>
<dbReference type="InterPro" id="IPR003186">
    <property type="entry name" value="PA28_C"/>
</dbReference>
<dbReference type="PANTHER" id="PTHR10660:SF2">
    <property type="entry name" value="LD45860P"/>
    <property type="match status" value="1"/>
</dbReference>
<dbReference type="InterPro" id="IPR036997">
    <property type="entry name" value="PA28_C_sf"/>
</dbReference>
<dbReference type="Proteomes" id="UP000242913">
    <property type="component" value="Unassembled WGS sequence"/>
</dbReference>
<organism evidence="4 5">
    <name type="scientific">Onchocerca flexuosa</name>
    <dbReference type="NCBI Taxonomy" id="387005"/>
    <lineage>
        <taxon>Eukaryota</taxon>
        <taxon>Metazoa</taxon>
        <taxon>Ecdysozoa</taxon>
        <taxon>Nematoda</taxon>
        <taxon>Chromadorea</taxon>
        <taxon>Rhabditida</taxon>
        <taxon>Spirurina</taxon>
        <taxon>Spiruromorpha</taxon>
        <taxon>Filarioidea</taxon>
        <taxon>Onchocercidae</taxon>
        <taxon>Onchocerca</taxon>
    </lineage>
</organism>
<dbReference type="AlphaFoldDB" id="A0A238BXN3"/>
<dbReference type="Gene3D" id="1.20.120.180">
    <property type="entry name" value="Proteasome activator pa28, C-terminal domain"/>
    <property type="match status" value="1"/>
</dbReference>
<keyword evidence="2" id="KW-0647">Proteasome</keyword>
<dbReference type="Gene3D" id="1.20.58.80">
    <property type="entry name" value="Phosphotransferase system, lactose/cellobiose-type IIA subunit"/>
    <property type="match status" value="1"/>
</dbReference>
<dbReference type="Gene3D" id="3.30.870.30">
    <property type="entry name" value="MITD, C-terminal phospholipase D-like domain"/>
    <property type="match status" value="1"/>
</dbReference>
<sequence length="472" mass="54645">MITGEKFCRGNKWKLIGLVMQSFIDKSKPILQKAVALDRDNKKHEAVENYTEGITLLLSAMSCDDTVESTKEVLREKISKYLARAEVLKGQTKPEILSVQQIHIMHNDTGFGYERIFRRCADNVLTEINVRDAYIMQPYQVLNFVRFCELFVLHAPNLRTIRLWTHYNAKAEGLLQQLKGSLACRNIELDVCYDEDFHDREIRQAVCCMMLSEKKQKSAAVCALDAYKTNLMKQAEKIVLEEFPKKVLEFNNLLEGEQFSYERLPELLPNIDLGIPYAEQLIEYANDRNSTEHENDDGVLKKKRRIDHANIQPLHGTSVYGFINGTVKCNEKLASLTDVTRPLLRDSVEAVNKVKMWILFLIPRIEDGNNFGVSIQEEALNEVRTVEGEAASFLDQMSRYFVSRARLVTKVAKYPHVEDYRRAILDMDEKQFINIRLVLTEMRNHFATLHDMITKNLEKIKTPRSNNTEHMY</sequence>
<protein>
    <recommendedName>
        <fullName evidence="3">MIT domain-containing protein</fullName>
    </recommendedName>
</protein>
<dbReference type="GO" id="GO:0005654">
    <property type="term" value="C:nucleoplasm"/>
    <property type="evidence" value="ECO:0007669"/>
    <property type="project" value="TreeGrafter"/>
</dbReference>
<keyword evidence="5" id="KW-1185">Reference proteome</keyword>
<dbReference type="Pfam" id="PF04212">
    <property type="entry name" value="MIT"/>
    <property type="match status" value="1"/>
</dbReference>
<dbReference type="InterPro" id="IPR038113">
    <property type="entry name" value="MITD1_C_sf"/>
</dbReference>
<dbReference type="PANTHER" id="PTHR10660">
    <property type="entry name" value="PROTEASOME REGULATOR PA28"/>
    <property type="match status" value="1"/>
</dbReference>
<evidence type="ECO:0000313" key="4">
    <source>
        <dbReference type="EMBL" id="OZC09525.1"/>
    </source>
</evidence>
<dbReference type="OrthoDB" id="6591885at2759"/>
<dbReference type="InterPro" id="IPR036181">
    <property type="entry name" value="MIT_dom_sf"/>
</dbReference>
<dbReference type="FunFam" id="1.20.120.180:FF:000001">
    <property type="entry name" value="Proteasome activator complex subunit 3"/>
    <property type="match status" value="1"/>
</dbReference>
<dbReference type="InterPro" id="IPR003185">
    <property type="entry name" value="Proteasome_activ_PA28_N"/>
</dbReference>
<dbReference type="GO" id="GO:2000045">
    <property type="term" value="P:regulation of G1/S transition of mitotic cell cycle"/>
    <property type="evidence" value="ECO:0007669"/>
    <property type="project" value="TreeGrafter"/>
</dbReference>
<accession>A0A238BXN3</accession>
<dbReference type="EMBL" id="KZ269993">
    <property type="protein sequence ID" value="OZC09525.1"/>
    <property type="molecule type" value="Genomic_DNA"/>
</dbReference>
<dbReference type="GO" id="GO:0005737">
    <property type="term" value="C:cytoplasm"/>
    <property type="evidence" value="ECO:0007669"/>
    <property type="project" value="TreeGrafter"/>
</dbReference>
<dbReference type="GO" id="GO:0008537">
    <property type="term" value="C:proteasome activator complex"/>
    <property type="evidence" value="ECO:0007669"/>
    <property type="project" value="InterPro"/>
</dbReference>
<evidence type="ECO:0000256" key="1">
    <source>
        <dbReference type="ARBA" id="ARBA00005883"/>
    </source>
</evidence>
<dbReference type="GO" id="GO:0061136">
    <property type="term" value="P:regulation of proteasomal protein catabolic process"/>
    <property type="evidence" value="ECO:0007669"/>
    <property type="project" value="TreeGrafter"/>
</dbReference>
<gene>
    <name evidence="4" type="ORF">X798_03482</name>
</gene>
<dbReference type="InterPro" id="IPR036996">
    <property type="entry name" value="PA28_N_sf"/>
</dbReference>
<dbReference type="InterPro" id="IPR009077">
    <property type="entry name" value="Proteasome_activ_PA28"/>
</dbReference>
<dbReference type="GO" id="GO:0061133">
    <property type="term" value="F:endopeptidase activator activity"/>
    <property type="evidence" value="ECO:0007669"/>
    <property type="project" value="TreeGrafter"/>
</dbReference>
<dbReference type="Pfam" id="PF16565">
    <property type="entry name" value="MIT_C"/>
    <property type="match status" value="1"/>
</dbReference>
<name>A0A238BXN3_9BILA</name>
<feature type="domain" description="MIT" evidence="3">
    <location>
        <begin position="20"/>
        <end position="96"/>
    </location>
</feature>
<dbReference type="Pfam" id="PF02252">
    <property type="entry name" value="PA28_C"/>
    <property type="match status" value="1"/>
</dbReference>